<dbReference type="EMBL" id="CP016027">
    <property type="protein sequence ID" value="ANJ67678.1"/>
    <property type="molecule type" value="Genomic_DNA"/>
</dbReference>
<dbReference type="Proteomes" id="UP000078596">
    <property type="component" value="Chromosome"/>
</dbReference>
<evidence type="ECO:0000256" key="5">
    <source>
        <dbReference type="ARBA" id="ARBA00023136"/>
    </source>
</evidence>
<dbReference type="PANTHER" id="PTHR30606:SF4">
    <property type="entry name" value="LIPID A BIOSYNTHESIS MYRISTOYLTRANSFERASE"/>
    <property type="match status" value="1"/>
</dbReference>
<dbReference type="InterPro" id="IPR004960">
    <property type="entry name" value="LipA_acyltrans"/>
</dbReference>
<evidence type="ECO:0008006" key="10">
    <source>
        <dbReference type="Google" id="ProtNLM"/>
    </source>
</evidence>
<evidence type="ECO:0000256" key="4">
    <source>
        <dbReference type="ARBA" id="ARBA00022679"/>
    </source>
</evidence>
<dbReference type="CDD" id="cd07984">
    <property type="entry name" value="LPLAT_LABLAT-like"/>
    <property type="match status" value="1"/>
</dbReference>
<feature type="transmembrane region" description="Helical" evidence="7">
    <location>
        <begin position="25"/>
        <end position="44"/>
    </location>
</feature>
<dbReference type="GO" id="GO:0005886">
    <property type="term" value="C:plasma membrane"/>
    <property type="evidence" value="ECO:0007669"/>
    <property type="project" value="UniProtKB-SubCell"/>
</dbReference>
<keyword evidence="3" id="KW-0997">Cell inner membrane</keyword>
<name>A0A191ZIK1_9GAMM</name>
<evidence type="ECO:0000256" key="6">
    <source>
        <dbReference type="ARBA" id="ARBA00023315"/>
    </source>
</evidence>
<dbReference type="STRING" id="1860122.A9404_10080"/>
<sequence>MSDSPSPSSRDTSGADQGQPFERQFLGPLYWGIWLFVGLLWLLAYAPHRLRLGLAILLGGLYRRAYPKRRRIVARNLSLCFPEASDETRSDWLRRHFILQAYALLDLGRLWFRPADYLMSHTRVSDPDAFAQLVAGGGVVLTGHGAGLEWVGHFFTMNMTGSAMYKPFGRNRLLNWLFERGRERHGARVYPRAQGLKPHLRHLRAGQGFFYIADEDLGAADSVFAPFFGVEKATVPLAGKIAALGRVPVYPALGQLDLGDGSYRLLILPQTVIPQEADESAAAAINSTLERLIRIDPPQYMWSLKLFKTRPNAAREVYD</sequence>
<evidence type="ECO:0000313" key="9">
    <source>
        <dbReference type="Proteomes" id="UP000078596"/>
    </source>
</evidence>
<dbReference type="PANTHER" id="PTHR30606">
    <property type="entry name" value="LIPID A BIOSYNTHESIS LAUROYL ACYLTRANSFERASE"/>
    <property type="match status" value="1"/>
</dbReference>
<evidence type="ECO:0000256" key="7">
    <source>
        <dbReference type="SAM" id="Phobius"/>
    </source>
</evidence>
<dbReference type="GO" id="GO:0016746">
    <property type="term" value="F:acyltransferase activity"/>
    <property type="evidence" value="ECO:0007669"/>
    <property type="project" value="UniProtKB-KW"/>
</dbReference>
<evidence type="ECO:0000256" key="3">
    <source>
        <dbReference type="ARBA" id="ARBA00022519"/>
    </source>
</evidence>
<keyword evidence="2" id="KW-1003">Cell membrane</keyword>
<reference evidence="8 9" key="1">
    <citation type="submission" date="2016-06" db="EMBL/GenBank/DDBJ databases">
        <title>Insight into the functional genes involving in sulfur oxidation in Pearl River water.</title>
        <authorList>
            <person name="Luo J."/>
            <person name="Tan X."/>
            <person name="Lin W."/>
        </authorList>
    </citation>
    <scope>NUCLEOTIDE SEQUENCE [LARGE SCALE GENOMIC DNA]</scope>
    <source>
        <strain evidence="8 9">LS2</strain>
    </source>
</reference>
<proteinExistence type="predicted"/>
<gene>
    <name evidence="8" type="ORF">A9404_10080</name>
</gene>
<keyword evidence="6" id="KW-0012">Acyltransferase</keyword>
<evidence type="ECO:0000313" key="8">
    <source>
        <dbReference type="EMBL" id="ANJ67678.1"/>
    </source>
</evidence>
<keyword evidence="7" id="KW-0812">Transmembrane</keyword>
<dbReference type="Pfam" id="PF03279">
    <property type="entry name" value="Lip_A_acyltrans"/>
    <property type="match status" value="1"/>
</dbReference>
<evidence type="ECO:0000256" key="1">
    <source>
        <dbReference type="ARBA" id="ARBA00004533"/>
    </source>
</evidence>
<organism evidence="8 9">
    <name type="scientific">Halothiobacillus diazotrophicus</name>
    <dbReference type="NCBI Taxonomy" id="1860122"/>
    <lineage>
        <taxon>Bacteria</taxon>
        <taxon>Pseudomonadati</taxon>
        <taxon>Pseudomonadota</taxon>
        <taxon>Gammaproteobacteria</taxon>
        <taxon>Chromatiales</taxon>
        <taxon>Halothiobacillaceae</taxon>
        <taxon>Halothiobacillus</taxon>
    </lineage>
</organism>
<keyword evidence="9" id="KW-1185">Reference proteome</keyword>
<keyword evidence="4" id="KW-0808">Transferase</keyword>
<protein>
    <recommendedName>
        <fullName evidence="10">Lipid A biosynthesis acyltransferase</fullName>
    </recommendedName>
</protein>
<dbReference type="GO" id="GO:0009247">
    <property type="term" value="P:glycolipid biosynthetic process"/>
    <property type="evidence" value="ECO:0007669"/>
    <property type="project" value="UniProtKB-ARBA"/>
</dbReference>
<comment type="subcellular location">
    <subcellularLocation>
        <location evidence="1">Cell inner membrane</location>
    </subcellularLocation>
</comment>
<evidence type="ECO:0000256" key="2">
    <source>
        <dbReference type="ARBA" id="ARBA00022475"/>
    </source>
</evidence>
<dbReference type="KEGG" id="haz:A9404_10080"/>
<dbReference type="PIRSF" id="PIRSF026649">
    <property type="entry name" value="MsbB"/>
    <property type="match status" value="1"/>
</dbReference>
<keyword evidence="7" id="KW-1133">Transmembrane helix</keyword>
<dbReference type="AlphaFoldDB" id="A0A191ZIK1"/>
<dbReference type="OrthoDB" id="9803456at2"/>
<accession>A0A191ZIK1</accession>
<dbReference type="RefSeq" id="WP_066101020.1">
    <property type="nucleotide sequence ID" value="NZ_CP016027.1"/>
</dbReference>
<keyword evidence="5 7" id="KW-0472">Membrane</keyword>